<evidence type="ECO:0000256" key="6">
    <source>
        <dbReference type="HAMAP-Rule" id="MF_03102"/>
    </source>
</evidence>
<dbReference type="GO" id="GO:0001401">
    <property type="term" value="C:SAM complex"/>
    <property type="evidence" value="ECO:0007669"/>
    <property type="project" value="TreeGrafter"/>
</dbReference>
<dbReference type="PANTHER" id="PTHR28035">
    <property type="entry name" value="MITOCHONDRIAL DISTRIBUTION AND MORPHOLOGY PROTEIN 10"/>
    <property type="match status" value="1"/>
</dbReference>
<dbReference type="GO" id="GO:0015914">
    <property type="term" value="P:phospholipid transport"/>
    <property type="evidence" value="ECO:0007669"/>
    <property type="project" value="TreeGrafter"/>
</dbReference>
<dbReference type="GO" id="GO:0045040">
    <property type="term" value="P:protein insertion into mitochondrial outer membrane"/>
    <property type="evidence" value="ECO:0007669"/>
    <property type="project" value="UniProtKB-UniRule"/>
</dbReference>
<evidence type="ECO:0000256" key="4">
    <source>
        <dbReference type="ARBA" id="ARBA00023128"/>
    </source>
</evidence>
<feature type="region of interest" description="Disordered" evidence="7">
    <location>
        <begin position="270"/>
        <end position="322"/>
    </location>
</feature>
<keyword evidence="4 6" id="KW-0496">Mitochondrion</keyword>
<dbReference type="Proteomes" id="UP000298030">
    <property type="component" value="Unassembled WGS sequence"/>
</dbReference>
<dbReference type="HAMAP" id="MF_03102">
    <property type="entry name" value="Mdm10"/>
    <property type="match status" value="1"/>
</dbReference>
<accession>A0A4Y7TPF6</accession>
<comment type="caution">
    <text evidence="8">The sequence shown here is derived from an EMBL/GenBank/DDBJ whole genome shotgun (WGS) entry which is preliminary data.</text>
</comment>
<comment type="similarity">
    <text evidence="6">Belongs to the MDM10 family.</text>
</comment>
<dbReference type="OrthoDB" id="2103793at2759"/>
<evidence type="ECO:0000313" key="9">
    <source>
        <dbReference type="Proteomes" id="UP000298030"/>
    </source>
</evidence>
<comment type="function">
    <text evidence="6">Component of the ERMES/MDM complex, which serves as a molecular tether to connect the endoplasmic reticulum and mitochondria. Components of this complex are involved in the control of mitochondrial shape and protein biogenesis and may function in phospholipid exchange. MDM10 is involved in the late assembly steps of the general translocase of the mitochondrial outer membrane (TOM complex). Functions in the TOM40-specific route of the assembly of outer membrane beta-barrel proteins, including the association of TOM40 with the receptor TOM22 and small TOM proteins. Can associate with the SAM(core) complex as well as the MDM12-MMM1 complex, both involved in late steps of the major beta-barrel assembly pathway, that is responsible for biogenesis of all outer membrane beta-barrel proteins. May act as a switch that shuttles between both complexes and channels precursor proteins into the TOM40-specific pathway. Plays a role in mitochondrial morphology and in the inheritance of mitochondria.</text>
</comment>
<dbReference type="AlphaFoldDB" id="A0A4Y7TPF6"/>
<organism evidence="8 9">
    <name type="scientific">Coprinellus micaceus</name>
    <name type="common">Glistening ink-cap mushroom</name>
    <name type="synonym">Coprinus micaceus</name>
    <dbReference type="NCBI Taxonomy" id="71717"/>
    <lineage>
        <taxon>Eukaryota</taxon>
        <taxon>Fungi</taxon>
        <taxon>Dikarya</taxon>
        <taxon>Basidiomycota</taxon>
        <taxon>Agaricomycotina</taxon>
        <taxon>Agaricomycetes</taxon>
        <taxon>Agaricomycetidae</taxon>
        <taxon>Agaricales</taxon>
        <taxon>Agaricineae</taxon>
        <taxon>Psathyrellaceae</taxon>
        <taxon>Coprinellus</taxon>
    </lineage>
</organism>
<evidence type="ECO:0000256" key="3">
    <source>
        <dbReference type="ARBA" id="ARBA00022787"/>
    </source>
</evidence>
<keyword evidence="1 6" id="KW-1134">Transmembrane beta strand</keyword>
<sequence length="461" mass="51271">MHPFASYVLRSYYKASGWNEDNLYANFTRSSNAVLDFNVPRGLHFTASKSPNPLFKTSYTMTAMPTLSGSIGYIFTSCDLDVKTSGTVKFKNMLEHFRVYDQPRRPEGKEEEWLAGERVDTRDYLLYGRFYLPSRRLDALYSTRLSPTLQASIAAISQPIANIPPELRNRRADPSNIMINLQHDVGKWCTEYTYSAEDSMWGVRVLHNFGRLAPGTGENGETVSASANGGREGIKRVDEEDYVEGGLKGRVSLGAELYFSAKERSAGVSTGIRFSTMPDATPPTAQVPPPSPFDPPSTPPPPSTPSLGPNVHPVHRPQPPTTITALFNPMLGHIQSAYTARVSRDLTLSSRFDFNVYSYESEWTMGAEWWLRRSPRTHSDDEEVGESKDELEQPKVSYPSALGEIHGVVKARASTNNDVSLMWEGRIRHMLVGLGVVSDLSNRTKPIKAIGLEVSYFSSAD</sequence>
<evidence type="ECO:0000313" key="8">
    <source>
        <dbReference type="EMBL" id="TEB35452.1"/>
    </source>
</evidence>
<comment type="domain">
    <text evidence="6">Lacks alpha-helical transmembrane segments, suggesting that it resides in the membrane via beta-sheet conformations similar to those predicted for other outer membrane proteins and porin.</text>
</comment>
<comment type="subcellular location">
    <subcellularLocation>
        <location evidence="6">Mitochondrion outer membrane</location>
        <topology evidence="6">Multi-pass membrane protein</topology>
    </subcellularLocation>
    <text evidence="6">The ERMES/MDM complex localizes to a few discrete foci (around 10 per single cell), that represent mitochondria-endoplasmic reticulum junctions. These foci are often found next to mtDNA nucleoids.</text>
</comment>
<dbReference type="GO" id="GO:0070096">
    <property type="term" value="P:mitochondrial outer membrane translocase complex assembly"/>
    <property type="evidence" value="ECO:0007669"/>
    <property type="project" value="UniProtKB-UniRule"/>
</dbReference>
<feature type="compositionally biased region" description="Pro residues" evidence="7">
    <location>
        <begin position="285"/>
        <end position="304"/>
    </location>
</feature>
<evidence type="ECO:0000256" key="5">
    <source>
        <dbReference type="ARBA" id="ARBA00023136"/>
    </source>
</evidence>
<keyword evidence="9" id="KW-1185">Reference proteome</keyword>
<keyword evidence="3 6" id="KW-1000">Mitochondrion outer membrane</keyword>
<evidence type="ECO:0000256" key="2">
    <source>
        <dbReference type="ARBA" id="ARBA00022692"/>
    </source>
</evidence>
<comment type="subunit">
    <text evidence="6">Component of the ER-mitochondria encounter structure (ERMES) or MDM complex, composed of MMM1, MDM10, MDM12 and MDM34. Associates with the mitochondrial outer membrane sorting assembly machinery SAM(core) complex.</text>
</comment>
<dbReference type="InterPro" id="IPR027539">
    <property type="entry name" value="Mdm10"/>
</dbReference>
<keyword evidence="5 6" id="KW-0472">Membrane</keyword>
<dbReference type="EMBL" id="QPFP01000007">
    <property type="protein sequence ID" value="TEB35452.1"/>
    <property type="molecule type" value="Genomic_DNA"/>
</dbReference>
<keyword evidence="2 6" id="KW-0812">Transmembrane</keyword>
<dbReference type="Pfam" id="PF12519">
    <property type="entry name" value="MDM10"/>
    <property type="match status" value="2"/>
</dbReference>
<protein>
    <recommendedName>
        <fullName evidence="6">Mitochondrial distribution and morphology protein 10</fullName>
    </recommendedName>
    <alternativeName>
        <fullName evidence="6">Mitochondrial inheritance component MDM10</fullName>
    </alternativeName>
</protein>
<dbReference type="GO" id="GO:0032865">
    <property type="term" value="C:ERMES complex"/>
    <property type="evidence" value="ECO:0007669"/>
    <property type="project" value="UniProtKB-UniRule"/>
</dbReference>
<dbReference type="STRING" id="71717.A0A4Y7TPF6"/>
<dbReference type="PANTHER" id="PTHR28035:SF1">
    <property type="entry name" value="MITOCHONDRIAL DISTRIBUTION AND MORPHOLOGY PROTEIN 10"/>
    <property type="match status" value="1"/>
</dbReference>
<dbReference type="GO" id="GO:1990456">
    <property type="term" value="P:mitochondrion-endoplasmic reticulum membrane tethering"/>
    <property type="evidence" value="ECO:0007669"/>
    <property type="project" value="UniProtKB-UniRule"/>
</dbReference>
<evidence type="ECO:0000256" key="1">
    <source>
        <dbReference type="ARBA" id="ARBA00022452"/>
    </source>
</evidence>
<evidence type="ECO:0000256" key="7">
    <source>
        <dbReference type="SAM" id="MobiDB-lite"/>
    </source>
</evidence>
<dbReference type="GO" id="GO:0051654">
    <property type="term" value="P:establishment of mitochondrion localization"/>
    <property type="evidence" value="ECO:0007669"/>
    <property type="project" value="TreeGrafter"/>
</dbReference>
<name>A0A4Y7TPF6_COPMI</name>
<proteinExistence type="inferred from homology"/>
<reference evidence="8 9" key="1">
    <citation type="journal article" date="2019" name="Nat. Ecol. Evol.">
        <title>Megaphylogeny resolves global patterns of mushroom evolution.</title>
        <authorList>
            <person name="Varga T."/>
            <person name="Krizsan K."/>
            <person name="Foldi C."/>
            <person name="Dima B."/>
            <person name="Sanchez-Garcia M."/>
            <person name="Sanchez-Ramirez S."/>
            <person name="Szollosi G.J."/>
            <person name="Szarkandi J.G."/>
            <person name="Papp V."/>
            <person name="Albert L."/>
            <person name="Andreopoulos W."/>
            <person name="Angelini C."/>
            <person name="Antonin V."/>
            <person name="Barry K.W."/>
            <person name="Bougher N.L."/>
            <person name="Buchanan P."/>
            <person name="Buyck B."/>
            <person name="Bense V."/>
            <person name="Catcheside P."/>
            <person name="Chovatia M."/>
            <person name="Cooper J."/>
            <person name="Damon W."/>
            <person name="Desjardin D."/>
            <person name="Finy P."/>
            <person name="Geml J."/>
            <person name="Haridas S."/>
            <person name="Hughes K."/>
            <person name="Justo A."/>
            <person name="Karasinski D."/>
            <person name="Kautmanova I."/>
            <person name="Kiss B."/>
            <person name="Kocsube S."/>
            <person name="Kotiranta H."/>
            <person name="LaButti K.M."/>
            <person name="Lechner B.E."/>
            <person name="Liimatainen K."/>
            <person name="Lipzen A."/>
            <person name="Lukacs Z."/>
            <person name="Mihaltcheva S."/>
            <person name="Morgado L.N."/>
            <person name="Niskanen T."/>
            <person name="Noordeloos M.E."/>
            <person name="Ohm R.A."/>
            <person name="Ortiz-Santana B."/>
            <person name="Ovrebo C."/>
            <person name="Racz N."/>
            <person name="Riley R."/>
            <person name="Savchenko A."/>
            <person name="Shiryaev A."/>
            <person name="Soop K."/>
            <person name="Spirin V."/>
            <person name="Szebenyi C."/>
            <person name="Tomsovsky M."/>
            <person name="Tulloss R.E."/>
            <person name="Uehling J."/>
            <person name="Grigoriev I.V."/>
            <person name="Vagvolgyi C."/>
            <person name="Papp T."/>
            <person name="Martin F.M."/>
            <person name="Miettinen O."/>
            <person name="Hibbett D.S."/>
            <person name="Nagy L.G."/>
        </authorList>
    </citation>
    <scope>NUCLEOTIDE SEQUENCE [LARGE SCALE GENOMIC DNA]</scope>
    <source>
        <strain evidence="8 9">FP101781</strain>
    </source>
</reference>
<gene>
    <name evidence="6" type="primary">MDM10</name>
    <name evidence="8" type="ORF">FA13DRAFT_1753092</name>
</gene>